<dbReference type="InterPro" id="IPR011335">
    <property type="entry name" value="Restrct_endonuc-II-like"/>
</dbReference>
<dbReference type="PROSITE" id="PS51198">
    <property type="entry name" value="UVRD_HELICASE_ATP_BIND"/>
    <property type="match status" value="1"/>
</dbReference>
<evidence type="ECO:0000256" key="11">
    <source>
        <dbReference type="ARBA" id="ARBA00034617"/>
    </source>
</evidence>
<name>A0ABP9UJ05_9BACT</name>
<proteinExistence type="predicted"/>
<dbReference type="InterPro" id="IPR038726">
    <property type="entry name" value="PDDEXK_AddAB-type"/>
</dbReference>
<evidence type="ECO:0000256" key="14">
    <source>
        <dbReference type="PROSITE-ProRule" id="PRU00560"/>
    </source>
</evidence>
<keyword evidence="2 14" id="KW-0547">Nucleotide-binding</keyword>
<dbReference type="EMBL" id="BAABRI010000004">
    <property type="protein sequence ID" value="GAA5481616.1"/>
    <property type="molecule type" value="Genomic_DNA"/>
</dbReference>
<keyword evidence="9" id="KW-0234">DNA repair</keyword>
<evidence type="ECO:0000259" key="15">
    <source>
        <dbReference type="PROSITE" id="PS51198"/>
    </source>
</evidence>
<evidence type="ECO:0000256" key="2">
    <source>
        <dbReference type="ARBA" id="ARBA00022741"/>
    </source>
</evidence>
<keyword evidence="1" id="KW-0540">Nuclease</keyword>
<dbReference type="Gene3D" id="3.40.50.300">
    <property type="entry name" value="P-loop containing nucleotide triphosphate hydrolases"/>
    <property type="match status" value="3"/>
</dbReference>
<dbReference type="Proteomes" id="UP001476282">
    <property type="component" value="Unassembled WGS sequence"/>
</dbReference>
<comment type="catalytic activity">
    <reaction evidence="11">
        <text>Couples ATP hydrolysis with the unwinding of duplex DNA by translocating in the 3'-5' direction.</text>
        <dbReference type="EC" id="5.6.2.4"/>
    </reaction>
</comment>
<evidence type="ECO:0000256" key="1">
    <source>
        <dbReference type="ARBA" id="ARBA00022722"/>
    </source>
</evidence>
<organism evidence="16 17">
    <name type="scientific">Haloferula sargassicola</name>
    <dbReference type="NCBI Taxonomy" id="490096"/>
    <lineage>
        <taxon>Bacteria</taxon>
        <taxon>Pseudomonadati</taxon>
        <taxon>Verrucomicrobiota</taxon>
        <taxon>Verrucomicrobiia</taxon>
        <taxon>Verrucomicrobiales</taxon>
        <taxon>Verrucomicrobiaceae</taxon>
        <taxon>Haloferula</taxon>
    </lineage>
</organism>
<sequence>MEILRKNLMIRASAGSGKTYQLSNRVIGLVGRGGVDPERIVALTFTRKAAGEFADAVLEKLAKAASDPAERARIEEALGGPFDAMEVLEKVVRALPRLALGTMDSFFTRVVRGFQYELGVTGGSFELLEGPQRRAKLDALLGGLVSNALWDEDAEEFLSAFRRATMGREQKAVVDLLLGFFNEWQDKWRERGNVLLEGLSRAFGELPEVDEWERSKAKMGMALRSAAKDIEWTRKGQDEAMEKAIGAFEKHTIGSGSLSGATGFLKGMMEWEGDGQLVLKHYKEVVPGPVFEDRLRGLMKLLVGCEMAAAVERTRAVLGLVQAFDAACERQLRRRGLLGFDDVKVLMGEWLKSEAGRLRREAVDFRLDARYDHWLLDEFQDTSGAQWNGLRPWIDEAASDDASTMFVVGDAKQAIYGWRGGDVKLFDTVRDHFSLQPESMPVSRRSCGAVLDFVNRVGGNEAGIREGFGAGLAARWLAGWERHEPADPELSGQVRVEVVDKEEEPHARVVEILKEIGVGEKQLTCGVLMRTNDQVVELADRLREAGFQVIEEGRRRPTKDHAVGVALRALIAWLANPADRMERGVVAMSPLDGELEKRFGGYWQARWEGLLAEVERRGYGGMLEDLVVPLRETISDFGHGRAMDVIRALEAFDAEGDGGPREALQAIEGLEVAQEPGAAAVQVMTMHKSKGLGFDVVILPEISDDQVPNAGKFGIAEGPDWLLQPPAQWVRRQVPELREAEERWGESQQYESLCLLYVALTRAKRGLFVLLPQVSSSRAAGAWASPAELVRSACGVDGRETGVVCEIGDGGWLDEVAASEMRPEVARPVLVNANPLRSRATPSGEKSAAGGRKAAFSTSGVRFGSEVHAAFEAVGWMDESEPLFPVGAGGEVVRELLSMAEFQIPFERRGRRVELFREQPVETILDGRWLSGVIDRLHVHEDGRRVEVIDFKTDSVASAGELRSRYEGQMRSYRRVMEQIYPGAVISCRILAVALRRWVEMEGKNA</sequence>
<evidence type="ECO:0000256" key="8">
    <source>
        <dbReference type="ARBA" id="ARBA00023125"/>
    </source>
</evidence>
<feature type="domain" description="UvrD-like helicase ATP-binding" evidence="15">
    <location>
        <begin position="1"/>
        <end position="447"/>
    </location>
</feature>
<gene>
    <name evidence="16" type="primary">addA</name>
    <name evidence="16" type="ORF">Hsar01_00827</name>
</gene>
<comment type="catalytic activity">
    <reaction evidence="13">
        <text>ATP + H2O = ADP + phosphate + H(+)</text>
        <dbReference type="Rhea" id="RHEA:13065"/>
        <dbReference type="ChEBI" id="CHEBI:15377"/>
        <dbReference type="ChEBI" id="CHEBI:15378"/>
        <dbReference type="ChEBI" id="CHEBI:30616"/>
        <dbReference type="ChEBI" id="CHEBI:43474"/>
        <dbReference type="ChEBI" id="CHEBI:456216"/>
        <dbReference type="EC" id="5.6.2.4"/>
    </reaction>
</comment>
<keyword evidence="7 14" id="KW-0067">ATP-binding</keyword>
<dbReference type="InterPro" id="IPR000212">
    <property type="entry name" value="DNA_helicase_UvrD/REP"/>
</dbReference>
<dbReference type="Pfam" id="PF00580">
    <property type="entry name" value="UvrD-helicase"/>
    <property type="match status" value="2"/>
</dbReference>
<keyword evidence="10" id="KW-0413">Isomerase</keyword>
<dbReference type="InterPro" id="IPR014016">
    <property type="entry name" value="UvrD-like_ATP-bd"/>
</dbReference>
<dbReference type="Pfam" id="PF12705">
    <property type="entry name" value="PDDEXK_1"/>
    <property type="match status" value="1"/>
</dbReference>
<keyword evidence="4 14" id="KW-0378">Hydrolase</keyword>
<evidence type="ECO:0000256" key="7">
    <source>
        <dbReference type="ARBA" id="ARBA00022840"/>
    </source>
</evidence>
<evidence type="ECO:0000256" key="12">
    <source>
        <dbReference type="ARBA" id="ARBA00034808"/>
    </source>
</evidence>
<dbReference type="SUPFAM" id="SSF52540">
    <property type="entry name" value="P-loop containing nucleoside triphosphate hydrolases"/>
    <property type="match status" value="1"/>
</dbReference>
<evidence type="ECO:0000256" key="10">
    <source>
        <dbReference type="ARBA" id="ARBA00023235"/>
    </source>
</evidence>
<keyword evidence="5 14" id="KW-0347">Helicase</keyword>
<feature type="binding site" evidence="14">
    <location>
        <begin position="12"/>
        <end position="19"/>
    </location>
    <ligand>
        <name>ATP</name>
        <dbReference type="ChEBI" id="CHEBI:30616"/>
    </ligand>
</feature>
<dbReference type="GO" id="GO:0004386">
    <property type="term" value="F:helicase activity"/>
    <property type="evidence" value="ECO:0007669"/>
    <property type="project" value="UniProtKB-KW"/>
</dbReference>
<keyword evidence="3" id="KW-0227">DNA damage</keyword>
<reference evidence="16 17" key="1">
    <citation type="submission" date="2024-02" db="EMBL/GenBank/DDBJ databases">
        <title>Haloferula sargassicola NBRC 104335.</title>
        <authorList>
            <person name="Ichikawa N."/>
            <person name="Katano-Makiyama Y."/>
            <person name="Hidaka K."/>
        </authorList>
    </citation>
    <scope>NUCLEOTIDE SEQUENCE [LARGE SCALE GENOMIC DNA]</scope>
    <source>
        <strain evidence="16 17">NBRC 104335</strain>
    </source>
</reference>
<dbReference type="InterPro" id="IPR014017">
    <property type="entry name" value="DNA_helicase_UvrD-like_C"/>
</dbReference>
<evidence type="ECO:0000313" key="17">
    <source>
        <dbReference type="Proteomes" id="UP001476282"/>
    </source>
</evidence>
<accession>A0ABP9UJ05</accession>
<dbReference type="SUPFAM" id="SSF52980">
    <property type="entry name" value="Restriction endonuclease-like"/>
    <property type="match status" value="1"/>
</dbReference>
<comment type="caution">
    <text evidence="16">The sequence shown here is derived from an EMBL/GenBank/DDBJ whole genome shotgun (WGS) entry which is preliminary data.</text>
</comment>
<dbReference type="Gene3D" id="3.90.320.10">
    <property type="match status" value="1"/>
</dbReference>
<dbReference type="InterPro" id="IPR011604">
    <property type="entry name" value="PDDEXK-like_dom_sf"/>
</dbReference>
<evidence type="ECO:0000256" key="13">
    <source>
        <dbReference type="ARBA" id="ARBA00048988"/>
    </source>
</evidence>
<keyword evidence="6" id="KW-0269">Exonuclease</keyword>
<keyword evidence="8" id="KW-0238">DNA-binding</keyword>
<dbReference type="Pfam" id="PF13361">
    <property type="entry name" value="UvrD_C"/>
    <property type="match status" value="1"/>
</dbReference>
<dbReference type="PANTHER" id="PTHR11070">
    <property type="entry name" value="UVRD / RECB / PCRA DNA HELICASE FAMILY MEMBER"/>
    <property type="match status" value="1"/>
</dbReference>
<evidence type="ECO:0000256" key="4">
    <source>
        <dbReference type="ARBA" id="ARBA00022801"/>
    </source>
</evidence>
<evidence type="ECO:0000313" key="16">
    <source>
        <dbReference type="EMBL" id="GAA5481616.1"/>
    </source>
</evidence>
<protein>
    <recommendedName>
        <fullName evidence="12">DNA 3'-5' helicase</fullName>
        <ecNumber evidence="12">5.6.2.4</ecNumber>
    </recommendedName>
</protein>
<dbReference type="PANTHER" id="PTHR11070:SF67">
    <property type="entry name" value="DNA 3'-5' HELICASE"/>
    <property type="match status" value="1"/>
</dbReference>
<dbReference type="EC" id="5.6.2.4" evidence="12"/>
<evidence type="ECO:0000256" key="6">
    <source>
        <dbReference type="ARBA" id="ARBA00022839"/>
    </source>
</evidence>
<evidence type="ECO:0000256" key="9">
    <source>
        <dbReference type="ARBA" id="ARBA00023204"/>
    </source>
</evidence>
<dbReference type="InterPro" id="IPR027417">
    <property type="entry name" value="P-loop_NTPase"/>
</dbReference>
<evidence type="ECO:0000256" key="5">
    <source>
        <dbReference type="ARBA" id="ARBA00022806"/>
    </source>
</evidence>
<keyword evidence="17" id="KW-1185">Reference proteome</keyword>
<evidence type="ECO:0000256" key="3">
    <source>
        <dbReference type="ARBA" id="ARBA00022763"/>
    </source>
</evidence>